<dbReference type="Gene3D" id="2.60.40.10">
    <property type="entry name" value="Immunoglobulins"/>
    <property type="match status" value="1"/>
</dbReference>
<evidence type="ECO:0000313" key="2">
    <source>
        <dbReference type="Proteomes" id="UP000013248"/>
    </source>
</evidence>
<dbReference type="InterPro" id="IPR013783">
    <property type="entry name" value="Ig-like_fold"/>
</dbReference>
<dbReference type="EMBL" id="APRP01000022">
    <property type="protein sequence ID" value="ENX00429.1"/>
    <property type="molecule type" value="Genomic_DNA"/>
</dbReference>
<accession>N9LW13</accession>
<dbReference type="eggNOG" id="COG3209">
    <property type="taxonomic scope" value="Bacteria"/>
</dbReference>
<dbReference type="PATRIC" id="fig|1217705.3.peg.2041"/>
<dbReference type="InterPro" id="IPR013320">
    <property type="entry name" value="ConA-like_dom_sf"/>
</dbReference>
<comment type="caution">
    <text evidence="1">The sequence shown here is derived from an EMBL/GenBank/DDBJ whole genome shotgun (WGS) entry which is preliminary data.</text>
</comment>
<sequence>MPGIRLEFAQFGDFDSFDIHRSTTSMTDINNLPIPITTNLKSMFYVDDNVTQGVTYYYRVVVWRDGNKAVSDEVIVIAQQGDQYWNYVSSLLHFNGANNSTSFIDQKSNTWSRVGTPIISTEQSKFGGASGRFSKNNYISTSNMTGFLFGATEDFTIEAWVYIPLNATVYQNLIPIICVGYQDISSAGGGWNLCISDTSTARIGLQHCKTNFTTQNADFSIDSSLTRNTWHHIEFGRSGTTTYGFFNGSLVGTTTDQNNVAFTSPNFSNVSIASGNNRSSMNYWHFDGFIDELRITKGVCRHTASFTPQTSEYPNGA</sequence>
<dbReference type="HOGENOM" id="CLU_910987_0_0_6"/>
<gene>
    <name evidence="1" type="ORF">F900_02100</name>
</gene>
<dbReference type="STRING" id="1217705.F900_02100"/>
<dbReference type="Pfam" id="PF13385">
    <property type="entry name" value="Laminin_G_3"/>
    <property type="match status" value="1"/>
</dbReference>
<dbReference type="SUPFAM" id="SSF49899">
    <property type="entry name" value="Concanavalin A-like lectins/glucanases"/>
    <property type="match status" value="1"/>
</dbReference>
<dbReference type="Gene3D" id="2.60.120.200">
    <property type="match status" value="1"/>
</dbReference>
<evidence type="ECO:0008006" key="3">
    <source>
        <dbReference type="Google" id="ProtNLM"/>
    </source>
</evidence>
<evidence type="ECO:0000313" key="1">
    <source>
        <dbReference type="EMBL" id="ENX00429.1"/>
    </source>
</evidence>
<reference evidence="1 2" key="1">
    <citation type="submission" date="2013-02" db="EMBL/GenBank/DDBJ databases">
        <title>The Genome Sequence of Acinetobacter sp. ANC 3862.</title>
        <authorList>
            <consortium name="The Broad Institute Genome Sequencing Platform"/>
            <consortium name="The Broad Institute Genome Sequencing Center for Infectious Disease"/>
            <person name="Cerqueira G."/>
            <person name="Feldgarden M."/>
            <person name="Courvalin P."/>
            <person name="Perichon B."/>
            <person name="Grillot-Courvalin C."/>
            <person name="Clermont D."/>
            <person name="Rocha E."/>
            <person name="Yoon E.-J."/>
            <person name="Nemec A."/>
            <person name="Walker B."/>
            <person name="Young S.K."/>
            <person name="Zeng Q."/>
            <person name="Gargeya S."/>
            <person name="Fitzgerald M."/>
            <person name="Haas B."/>
            <person name="Abouelleil A."/>
            <person name="Alvarado L."/>
            <person name="Arachchi H.M."/>
            <person name="Berlin A.M."/>
            <person name="Chapman S.B."/>
            <person name="Dewar J."/>
            <person name="Goldberg J."/>
            <person name="Griggs A."/>
            <person name="Gujja S."/>
            <person name="Hansen M."/>
            <person name="Howarth C."/>
            <person name="Imamovic A."/>
            <person name="Larimer J."/>
            <person name="McCowan C."/>
            <person name="Murphy C."/>
            <person name="Neiman D."/>
            <person name="Pearson M."/>
            <person name="Priest M."/>
            <person name="Roberts A."/>
            <person name="Saif S."/>
            <person name="Shea T."/>
            <person name="Sisk P."/>
            <person name="Sykes S."/>
            <person name="Wortman J."/>
            <person name="Nusbaum C."/>
            <person name="Birren B."/>
        </authorList>
    </citation>
    <scope>NUCLEOTIDE SEQUENCE [LARGE SCALE GENOMIC DNA]</scope>
    <source>
        <strain evidence="1 2">ANC 3862</strain>
    </source>
</reference>
<name>N9LW13_9GAMM</name>
<proteinExistence type="predicted"/>
<organism evidence="1 2">
    <name type="scientific">Acinetobacter modestus</name>
    <dbReference type="NCBI Taxonomy" id="1776740"/>
    <lineage>
        <taxon>Bacteria</taxon>
        <taxon>Pseudomonadati</taxon>
        <taxon>Pseudomonadota</taxon>
        <taxon>Gammaproteobacteria</taxon>
        <taxon>Moraxellales</taxon>
        <taxon>Moraxellaceae</taxon>
        <taxon>Acinetobacter</taxon>
    </lineage>
</organism>
<dbReference type="AlphaFoldDB" id="N9LW13"/>
<dbReference type="Proteomes" id="UP000013248">
    <property type="component" value="Unassembled WGS sequence"/>
</dbReference>
<protein>
    <recommendedName>
        <fullName evidence="3">LamG-like jellyroll fold domain-containing protein</fullName>
    </recommendedName>
</protein>
<dbReference type="RefSeq" id="WP_005217329.1">
    <property type="nucleotide sequence ID" value="NZ_KB850089.1"/>
</dbReference>